<feature type="region of interest" description="Disordered" evidence="1">
    <location>
        <begin position="104"/>
        <end position="125"/>
    </location>
</feature>
<feature type="compositionally biased region" description="Polar residues" evidence="1">
    <location>
        <begin position="109"/>
        <end position="125"/>
    </location>
</feature>
<name>A0ABR8FQ20_9NOST</name>
<reference evidence="2 3" key="1">
    <citation type="journal article" date="2020" name="ISME J.">
        <title>Comparative genomics reveals insights into cyanobacterial evolution and habitat adaptation.</title>
        <authorList>
            <person name="Chen M.Y."/>
            <person name="Teng W.K."/>
            <person name="Zhao L."/>
            <person name="Hu C.X."/>
            <person name="Zhou Y.K."/>
            <person name="Han B.P."/>
            <person name="Song L.R."/>
            <person name="Shu W.S."/>
        </authorList>
    </citation>
    <scope>NUCLEOTIDE SEQUENCE [LARGE SCALE GENOMIC DNA]</scope>
    <source>
        <strain evidence="2 3">FACHB-196</strain>
    </source>
</reference>
<accession>A0ABR8FQ20</accession>
<comment type="caution">
    <text evidence="2">The sequence shown here is derived from an EMBL/GenBank/DDBJ whole genome shotgun (WGS) entry which is preliminary data.</text>
</comment>
<organism evidence="2 3">
    <name type="scientific">Anabaena lutea FACHB-196</name>
    <dbReference type="NCBI Taxonomy" id="2692881"/>
    <lineage>
        <taxon>Bacteria</taxon>
        <taxon>Bacillati</taxon>
        <taxon>Cyanobacteriota</taxon>
        <taxon>Cyanophyceae</taxon>
        <taxon>Nostocales</taxon>
        <taxon>Nostocaceae</taxon>
        <taxon>Anabaena</taxon>
    </lineage>
</organism>
<evidence type="ECO:0000256" key="1">
    <source>
        <dbReference type="SAM" id="MobiDB-lite"/>
    </source>
</evidence>
<dbReference type="Proteomes" id="UP000640531">
    <property type="component" value="Unassembled WGS sequence"/>
</dbReference>
<keyword evidence="3" id="KW-1185">Reference proteome</keyword>
<dbReference type="RefSeq" id="WP_190719881.1">
    <property type="nucleotide sequence ID" value="NZ_JACJST010000034.1"/>
</dbReference>
<evidence type="ECO:0000313" key="2">
    <source>
        <dbReference type="EMBL" id="MBD2570985.1"/>
    </source>
</evidence>
<protein>
    <submittedName>
        <fullName evidence="2">S-layer family protein</fullName>
    </submittedName>
</protein>
<feature type="region of interest" description="Disordered" evidence="1">
    <location>
        <begin position="62"/>
        <end position="82"/>
    </location>
</feature>
<gene>
    <name evidence="2" type="ORF">H6G59_24455</name>
</gene>
<dbReference type="EMBL" id="JACJST010000034">
    <property type="protein sequence ID" value="MBD2570985.1"/>
    <property type="molecule type" value="Genomic_DNA"/>
</dbReference>
<sequence length="125" mass="13311">MNPAQGLVEIPQNVVDPNTLIAANPCTRGAGSEFSITGRGGVPPSPNDALSGNSQQFAWVEESREQGAGGRGQEFSQSPITNYPLPVPAKSWVMNEKGEVTLLADEPTGQFSQRSWRPLSSCTPQ</sequence>
<evidence type="ECO:0000313" key="3">
    <source>
        <dbReference type="Proteomes" id="UP000640531"/>
    </source>
</evidence>
<proteinExistence type="predicted"/>